<dbReference type="Gene3D" id="2.40.10.320">
    <property type="entry name" value="Uncharacterised protein PF13642 yp_926445, N-terminal domain"/>
    <property type="match status" value="1"/>
</dbReference>
<dbReference type="InterPro" id="IPR025284">
    <property type="entry name" value="DUF4144"/>
</dbReference>
<dbReference type="EMBL" id="VTXC01000034">
    <property type="protein sequence ID" value="NOH72221.1"/>
    <property type="molecule type" value="Genomic_DNA"/>
</dbReference>
<reference evidence="1 4" key="2">
    <citation type="submission" date="2019-09" db="EMBL/GenBank/DDBJ databases">
        <title>Draft genome sequencing and comparative genomics of hatchery-associated Vibrios.</title>
        <authorList>
            <person name="Kehlet-Delgado H."/>
            <person name="Mueller R.S."/>
        </authorList>
    </citation>
    <scope>NUCLEOTIDE SEQUENCE [LARGE SCALE GENOMIC DNA]</scope>
    <source>
        <strain evidence="1 4">99-46-Y</strain>
    </source>
</reference>
<comment type="caution">
    <text evidence="2">The sequence shown here is derived from an EMBL/GenBank/DDBJ whole genome shotgun (WGS) entry which is preliminary data.</text>
</comment>
<dbReference type="RefSeq" id="WP_125322129.1">
    <property type="nucleotide sequence ID" value="NZ_AP024890.1"/>
</dbReference>
<evidence type="ECO:0000313" key="2">
    <source>
        <dbReference type="EMBL" id="RSD30671.1"/>
    </source>
</evidence>
<sequence>MVKWPCLLKLEGDPELIVLACEQALFRELDGLICSYSDCLIDSFGQVYQFKTSQRGCTVESLDLILSLERVTQLIQEHQFVQAEVCLTKIQFTSIIEAIQSLA</sequence>
<reference evidence="2 3" key="1">
    <citation type="submission" date="2018-12" db="EMBL/GenBank/DDBJ databases">
        <title>Genomic taxonomy of the Vibrionaceae family.</title>
        <authorList>
            <person name="Gomez-Gil B."/>
            <person name="Enciso-Ibarra K."/>
        </authorList>
    </citation>
    <scope>NUCLEOTIDE SEQUENCE [LARGE SCALE GENOMIC DNA]</scope>
    <source>
        <strain evidence="2 3">CAIM 594</strain>
    </source>
</reference>
<dbReference type="Proteomes" id="UP000269041">
    <property type="component" value="Unassembled WGS sequence"/>
</dbReference>
<organism evidence="2 3">
    <name type="scientific">Vibrio pectenicida</name>
    <dbReference type="NCBI Taxonomy" id="62763"/>
    <lineage>
        <taxon>Bacteria</taxon>
        <taxon>Pseudomonadati</taxon>
        <taxon>Pseudomonadota</taxon>
        <taxon>Gammaproteobacteria</taxon>
        <taxon>Vibrionales</taxon>
        <taxon>Vibrionaceae</taxon>
        <taxon>Vibrio</taxon>
    </lineage>
</organism>
<evidence type="ECO:0000313" key="1">
    <source>
        <dbReference type="EMBL" id="NOH72221.1"/>
    </source>
</evidence>
<name>A0A3R9FNP1_9VIBR</name>
<dbReference type="Proteomes" id="UP000565719">
    <property type="component" value="Unassembled WGS sequence"/>
</dbReference>
<gene>
    <name evidence="2" type="ORF">EJA03_12770</name>
    <name evidence="1" type="ORF">F0225_12865</name>
</gene>
<dbReference type="EMBL" id="RSFA01000057">
    <property type="protein sequence ID" value="RSD30671.1"/>
    <property type="molecule type" value="Genomic_DNA"/>
</dbReference>
<evidence type="ECO:0000313" key="4">
    <source>
        <dbReference type="Proteomes" id="UP000565719"/>
    </source>
</evidence>
<dbReference type="Pfam" id="PF13642">
    <property type="entry name" value="DUF4144"/>
    <property type="match status" value="1"/>
</dbReference>
<accession>A0A3R9FNP1</accession>
<dbReference type="AlphaFoldDB" id="A0A3R9FNP1"/>
<dbReference type="OrthoDB" id="5771593at2"/>
<proteinExistence type="predicted"/>
<keyword evidence="3" id="KW-1185">Reference proteome</keyword>
<protein>
    <submittedName>
        <fullName evidence="2">Uncharacterized protein</fullName>
    </submittedName>
</protein>
<evidence type="ECO:0000313" key="3">
    <source>
        <dbReference type="Proteomes" id="UP000269041"/>
    </source>
</evidence>